<reference evidence="1" key="1">
    <citation type="submission" date="2022-01" db="EMBL/GenBank/DDBJ databases">
        <authorList>
            <person name="Jo J.-H."/>
            <person name="Im W.-T."/>
        </authorList>
    </citation>
    <scope>NUCLEOTIDE SEQUENCE</scope>
    <source>
        <strain evidence="1">G124</strain>
    </source>
</reference>
<name>A0A9X1QNI9_9SPHN</name>
<sequence>MKKYIARENIKRFRQQLETCADERQRATLTQLLAQEEALLAEIEAESPISPEPPTHGSTN</sequence>
<proteinExistence type="predicted"/>
<gene>
    <name evidence="1" type="ORF">LVY65_05880</name>
</gene>
<evidence type="ECO:0000313" key="1">
    <source>
        <dbReference type="EMBL" id="MCF2514594.1"/>
    </source>
</evidence>
<dbReference type="AlphaFoldDB" id="A0A9X1QNI9"/>
<comment type="caution">
    <text evidence="1">The sequence shown here is derived from an EMBL/GenBank/DDBJ whole genome shotgun (WGS) entry which is preliminary data.</text>
</comment>
<keyword evidence="2" id="KW-1185">Reference proteome</keyword>
<dbReference type="RefSeq" id="WP_235067050.1">
    <property type="nucleotide sequence ID" value="NZ_JAKFGM010000001.1"/>
</dbReference>
<evidence type="ECO:0000313" key="2">
    <source>
        <dbReference type="Proteomes" id="UP001139410"/>
    </source>
</evidence>
<organism evidence="1 2">
    <name type="scientific">Sphingomonas cremea</name>
    <dbReference type="NCBI Taxonomy" id="2904799"/>
    <lineage>
        <taxon>Bacteria</taxon>
        <taxon>Pseudomonadati</taxon>
        <taxon>Pseudomonadota</taxon>
        <taxon>Alphaproteobacteria</taxon>
        <taxon>Sphingomonadales</taxon>
        <taxon>Sphingomonadaceae</taxon>
        <taxon>Sphingomonas</taxon>
    </lineage>
</organism>
<accession>A0A9X1QNI9</accession>
<protein>
    <submittedName>
        <fullName evidence="1">Uncharacterized protein</fullName>
    </submittedName>
</protein>
<dbReference type="EMBL" id="JAKFGM010000001">
    <property type="protein sequence ID" value="MCF2514594.1"/>
    <property type="molecule type" value="Genomic_DNA"/>
</dbReference>
<dbReference type="Proteomes" id="UP001139410">
    <property type="component" value="Unassembled WGS sequence"/>
</dbReference>